<gene>
    <name evidence="4" type="ORF">DFH01_24540</name>
</gene>
<keyword evidence="1 2" id="KW-0732">Signal</keyword>
<organism evidence="4 5">
    <name type="scientific">Falsiroseomonas bella</name>
    <dbReference type="NCBI Taxonomy" id="2184016"/>
    <lineage>
        <taxon>Bacteria</taxon>
        <taxon>Pseudomonadati</taxon>
        <taxon>Pseudomonadota</taxon>
        <taxon>Alphaproteobacteria</taxon>
        <taxon>Acetobacterales</taxon>
        <taxon>Roseomonadaceae</taxon>
        <taxon>Falsiroseomonas</taxon>
    </lineage>
</organism>
<feature type="domain" description="Solute-binding protein family 3/N-terminal" evidence="3">
    <location>
        <begin position="40"/>
        <end position="265"/>
    </location>
</feature>
<dbReference type="Proteomes" id="UP000245765">
    <property type="component" value="Unassembled WGS sequence"/>
</dbReference>
<dbReference type="AlphaFoldDB" id="A0A317F7H5"/>
<evidence type="ECO:0000313" key="4">
    <source>
        <dbReference type="EMBL" id="PWS34695.1"/>
    </source>
</evidence>
<dbReference type="EMBL" id="QGNA01000006">
    <property type="protein sequence ID" value="PWS34695.1"/>
    <property type="molecule type" value="Genomic_DNA"/>
</dbReference>
<dbReference type="OrthoDB" id="7341446at2"/>
<dbReference type="Gene3D" id="3.40.190.10">
    <property type="entry name" value="Periplasmic binding protein-like II"/>
    <property type="match status" value="2"/>
</dbReference>
<accession>A0A317F7H5</accession>
<feature type="chain" id="PRO_5016312061" evidence="2">
    <location>
        <begin position="25"/>
        <end position="267"/>
    </location>
</feature>
<dbReference type="PANTHER" id="PTHR35936:SF19">
    <property type="entry name" value="AMINO-ACID-BINDING PROTEIN YXEM-RELATED"/>
    <property type="match status" value="1"/>
</dbReference>
<dbReference type="SUPFAM" id="SSF53850">
    <property type="entry name" value="Periplasmic binding protein-like II"/>
    <property type="match status" value="1"/>
</dbReference>
<dbReference type="Pfam" id="PF00497">
    <property type="entry name" value="SBP_bac_3"/>
    <property type="match status" value="1"/>
</dbReference>
<evidence type="ECO:0000256" key="1">
    <source>
        <dbReference type="ARBA" id="ARBA00022729"/>
    </source>
</evidence>
<reference evidence="5" key="1">
    <citation type="submission" date="2018-05" db="EMBL/GenBank/DDBJ databases">
        <authorList>
            <person name="Du Z."/>
            <person name="Wang X."/>
        </authorList>
    </citation>
    <scope>NUCLEOTIDE SEQUENCE [LARGE SCALE GENOMIC DNA]</scope>
    <source>
        <strain evidence="5">CQN31</strain>
    </source>
</reference>
<dbReference type="InterPro" id="IPR001638">
    <property type="entry name" value="Solute-binding_3/MltF_N"/>
</dbReference>
<sequence length="267" mass="29399">MNRRHLPAAAAAAAALALPIQAQAQAAASGKLAALQAAGRIRFGTTGDFNPMSFRDPASRQYRGHQIECAEQLARDMNLRPEFVATDWRTLINGLQADQYDVVFTGTSMSVPRAMAASFTIPWGRNAFVPLVRRRDANKFANWDALNQRSVTIGTNLGTTMETWVQSALPNATLRRVESPARDWQELIGGRVDATMSSLIEAAFLTKEYPDLVAIFANTPRNPIPMAFLAPLNDTVFTNFLNAWITIRLASGFFDEVNRKWGVVQAS</sequence>
<feature type="signal peptide" evidence="2">
    <location>
        <begin position="1"/>
        <end position="24"/>
    </location>
</feature>
<dbReference type="PANTHER" id="PTHR35936">
    <property type="entry name" value="MEMBRANE-BOUND LYTIC MUREIN TRANSGLYCOSYLASE F"/>
    <property type="match status" value="1"/>
</dbReference>
<name>A0A317F7H5_9PROT</name>
<dbReference type="RefSeq" id="WP_109873146.1">
    <property type="nucleotide sequence ID" value="NZ_QGNA01000006.1"/>
</dbReference>
<keyword evidence="5" id="KW-1185">Reference proteome</keyword>
<comment type="caution">
    <text evidence="4">The sequence shown here is derived from an EMBL/GenBank/DDBJ whole genome shotgun (WGS) entry which is preliminary data.</text>
</comment>
<evidence type="ECO:0000313" key="5">
    <source>
        <dbReference type="Proteomes" id="UP000245765"/>
    </source>
</evidence>
<dbReference type="SMART" id="SM00062">
    <property type="entry name" value="PBPb"/>
    <property type="match status" value="1"/>
</dbReference>
<evidence type="ECO:0000259" key="3">
    <source>
        <dbReference type="SMART" id="SM00062"/>
    </source>
</evidence>
<proteinExistence type="predicted"/>
<protein>
    <submittedName>
        <fullName evidence="4">Cyclohexadienyl dehydratase</fullName>
    </submittedName>
</protein>
<evidence type="ECO:0000256" key="2">
    <source>
        <dbReference type="SAM" id="SignalP"/>
    </source>
</evidence>